<dbReference type="InterPro" id="IPR053164">
    <property type="entry name" value="IS1016-like_transposase"/>
</dbReference>
<sequence length="220" mass="25831">MSDSPQESQQSTSCSKVENPQSQPSTSHKFEFIETPKWSYVNDVKKKWNVVKVFRMLGTREQAIAFAEENCMIPKSKMCRHIEGQWVLGMIEDGSEDLRLEVCPNNIRTAEVLVPLIQKHVAEGTTIHINVGEAYDTLKDHNYVLKKMTDNFPANPLCMHTQKIEAQWRVVKQFFSKDLYNRENLADFIIEYLWRRYIIINKCDPFEELIKAVKYVYKQY</sequence>
<dbReference type="AlphaFoldDB" id="A0A8B8I3I7"/>
<feature type="compositionally biased region" description="Polar residues" evidence="1">
    <location>
        <begin position="1"/>
        <end position="27"/>
    </location>
</feature>
<protein>
    <submittedName>
        <fullName evidence="3">Uncharacterized protein LOC113397433</fullName>
    </submittedName>
</protein>
<dbReference type="PANTHER" id="PTHR47163">
    <property type="entry name" value="DDE_TNP_IS1595 DOMAIN-CONTAINING PROTEIN"/>
    <property type="match status" value="1"/>
</dbReference>
<gene>
    <name evidence="3" type="primary">LOC113397433</name>
</gene>
<accession>A0A8B8I3I7</accession>
<name>A0A8B8I3I7_VANTA</name>
<organism evidence="2 3">
    <name type="scientific">Vanessa tameamea</name>
    <name type="common">Kamehameha butterfly</name>
    <dbReference type="NCBI Taxonomy" id="334116"/>
    <lineage>
        <taxon>Eukaryota</taxon>
        <taxon>Metazoa</taxon>
        <taxon>Ecdysozoa</taxon>
        <taxon>Arthropoda</taxon>
        <taxon>Hexapoda</taxon>
        <taxon>Insecta</taxon>
        <taxon>Pterygota</taxon>
        <taxon>Neoptera</taxon>
        <taxon>Endopterygota</taxon>
        <taxon>Lepidoptera</taxon>
        <taxon>Glossata</taxon>
        <taxon>Ditrysia</taxon>
        <taxon>Papilionoidea</taxon>
        <taxon>Nymphalidae</taxon>
        <taxon>Nymphalinae</taxon>
        <taxon>Vanessa</taxon>
    </lineage>
</organism>
<evidence type="ECO:0000313" key="2">
    <source>
        <dbReference type="Proteomes" id="UP001652626"/>
    </source>
</evidence>
<dbReference type="Proteomes" id="UP001652626">
    <property type="component" value="Chromosome 18"/>
</dbReference>
<dbReference type="RefSeq" id="XP_026491560.1">
    <property type="nucleotide sequence ID" value="XM_026635775.2"/>
</dbReference>
<feature type="region of interest" description="Disordered" evidence="1">
    <location>
        <begin position="1"/>
        <end position="28"/>
    </location>
</feature>
<evidence type="ECO:0000313" key="3">
    <source>
        <dbReference type="RefSeq" id="XP_026491560.1"/>
    </source>
</evidence>
<evidence type="ECO:0000256" key="1">
    <source>
        <dbReference type="SAM" id="MobiDB-lite"/>
    </source>
</evidence>
<proteinExistence type="predicted"/>
<dbReference type="GeneID" id="113397433"/>
<reference evidence="3" key="1">
    <citation type="submission" date="2025-08" db="UniProtKB">
        <authorList>
            <consortium name="RefSeq"/>
        </authorList>
    </citation>
    <scope>IDENTIFICATION</scope>
    <source>
        <tissue evidence="3">Whole body</tissue>
    </source>
</reference>
<keyword evidence="2" id="KW-1185">Reference proteome</keyword>
<dbReference type="PANTHER" id="PTHR47163:SF2">
    <property type="entry name" value="SI:DKEY-17M8.2"/>
    <property type="match status" value="1"/>
</dbReference>